<feature type="compositionally biased region" description="Basic and acidic residues" evidence="1">
    <location>
        <begin position="597"/>
        <end position="737"/>
    </location>
</feature>
<keyword evidence="4" id="KW-1185">Reference proteome</keyword>
<protein>
    <submittedName>
        <fullName evidence="3">GRB10-interacting GYF protein 2</fullName>
    </submittedName>
</protein>
<feature type="region of interest" description="Disordered" evidence="1">
    <location>
        <begin position="1"/>
        <end position="255"/>
    </location>
</feature>
<feature type="compositionally biased region" description="Low complexity" evidence="1">
    <location>
        <begin position="740"/>
        <end position="770"/>
    </location>
</feature>
<feature type="compositionally biased region" description="Basic and acidic residues" evidence="1">
    <location>
        <begin position="161"/>
        <end position="172"/>
    </location>
</feature>
<evidence type="ECO:0000256" key="1">
    <source>
        <dbReference type="SAM" id="MobiDB-lite"/>
    </source>
</evidence>
<dbReference type="CDD" id="cd00072">
    <property type="entry name" value="GYF"/>
    <property type="match status" value="1"/>
</dbReference>
<evidence type="ECO:0000313" key="4">
    <source>
        <dbReference type="Proteomes" id="UP001174909"/>
    </source>
</evidence>
<feature type="region of interest" description="Disordered" evidence="1">
    <location>
        <begin position="370"/>
        <end position="429"/>
    </location>
</feature>
<dbReference type="GO" id="GO:0005829">
    <property type="term" value="C:cytosol"/>
    <property type="evidence" value="ECO:0007669"/>
    <property type="project" value="TreeGrafter"/>
</dbReference>
<dbReference type="Pfam" id="PF02213">
    <property type="entry name" value="GYF"/>
    <property type="match status" value="1"/>
</dbReference>
<feature type="compositionally biased region" description="Low complexity" evidence="1">
    <location>
        <begin position="413"/>
        <end position="425"/>
    </location>
</feature>
<feature type="compositionally biased region" description="Gly residues" evidence="1">
    <location>
        <begin position="16"/>
        <end position="47"/>
    </location>
</feature>
<feature type="non-terminal residue" evidence="3">
    <location>
        <position position="1"/>
    </location>
</feature>
<proteinExistence type="predicted"/>
<dbReference type="PANTHER" id="PTHR14445:SF36">
    <property type="entry name" value="FI03272P-RELATED"/>
    <property type="match status" value="1"/>
</dbReference>
<dbReference type="PANTHER" id="PTHR14445">
    <property type="entry name" value="GRB10 INTERACTING GYF PROTEIN"/>
    <property type="match status" value="1"/>
</dbReference>
<dbReference type="Proteomes" id="UP001174909">
    <property type="component" value="Unassembled WGS sequence"/>
</dbReference>
<dbReference type="PROSITE" id="PS50829">
    <property type="entry name" value="GYF"/>
    <property type="match status" value="1"/>
</dbReference>
<dbReference type="AlphaFoldDB" id="A0AA35TMG8"/>
<evidence type="ECO:0000313" key="3">
    <source>
        <dbReference type="EMBL" id="CAI8050296.1"/>
    </source>
</evidence>
<dbReference type="InterPro" id="IPR003169">
    <property type="entry name" value="GYF"/>
</dbReference>
<comment type="caution">
    <text evidence="3">The sequence shown here is derived from an EMBL/GenBank/DDBJ whole genome shotgun (WGS) entry which is preliminary data.</text>
</comment>
<reference evidence="3" key="1">
    <citation type="submission" date="2023-03" db="EMBL/GenBank/DDBJ databases">
        <authorList>
            <person name="Steffen K."/>
            <person name="Cardenas P."/>
        </authorList>
    </citation>
    <scope>NUCLEOTIDE SEQUENCE</scope>
</reference>
<feature type="compositionally biased region" description="Low complexity" evidence="1">
    <location>
        <begin position="143"/>
        <end position="160"/>
    </location>
</feature>
<dbReference type="InterPro" id="IPR035445">
    <property type="entry name" value="GYF-like_dom_sf"/>
</dbReference>
<dbReference type="Gene3D" id="3.30.1490.40">
    <property type="match status" value="1"/>
</dbReference>
<feature type="compositionally biased region" description="Polar residues" evidence="1">
    <location>
        <begin position="173"/>
        <end position="216"/>
    </location>
</feature>
<organism evidence="3 4">
    <name type="scientific">Geodia barretti</name>
    <name type="common">Barrett's horny sponge</name>
    <dbReference type="NCBI Taxonomy" id="519541"/>
    <lineage>
        <taxon>Eukaryota</taxon>
        <taxon>Metazoa</taxon>
        <taxon>Porifera</taxon>
        <taxon>Demospongiae</taxon>
        <taxon>Heteroscleromorpha</taxon>
        <taxon>Tetractinellida</taxon>
        <taxon>Astrophorina</taxon>
        <taxon>Geodiidae</taxon>
        <taxon>Geodia</taxon>
    </lineage>
</organism>
<feature type="compositionally biased region" description="Pro residues" evidence="1">
    <location>
        <begin position="402"/>
        <end position="412"/>
    </location>
</feature>
<feature type="compositionally biased region" description="Low complexity" evidence="1">
    <location>
        <begin position="387"/>
        <end position="401"/>
    </location>
</feature>
<accession>A0AA35TMG8</accession>
<sequence>RGRGEYHRSSSYSGDDYGGGGGGGGVGSGVVGEGGRGGGYYYRGGGEIDVWNPEGRGRGGASRALRDGNWRSSTTPDDEPAPGWGNQRQQQPLPSPATGVPPRNAWGKKDPAATPTGQTGQTGSGRWGHPASLPEWARDDMMTTTSVGTFDSTGTFTSSGEKSRAAVVDDSKPASSQSTNKQSVEGETSVVDNQSTRQQKQLKTTAQNESHATTNREGLVLKMSDEHLVASPHPSPLTDSSSHRPHPHKSHSLGSHPVAASVFPLATHPLPLSSSSAMSSRHVVRPLTLSAVSLPPPVTSATPAETPPSVIGPTAHLASGDVVMSRDNHVISHGVSHDRGKERLFSPHLVEDDQMRRIEKATEALLYTEEEMTPSPGPIPQPPPPTTSSVLTPSSAHATPSPAAPPQKPTPPSSSSSLPGPTSTSVGPEELNKWFYKDPQGETQGPFPATDMREWFNAGYFTMELMIKRSCDALMLPLGQMIRIWGRIPFQPTSHAPPPIRPEEPFWQRLFQQQFILQQQMQHKQQQQQQQQQMQQQELLQQQQRRVNQQPLPAAAKEEQWPDITGGESLWETPLTRPPPPSSSVITANTQLIQQQKKPEEKVRRIEEEREEKMRRESEERKRAEEERQRQVAAELARKQRDEEEAKKRVLEQERERQEQMKREQQERVRQEQLRREEEERARKEQLRAELTRQQEKMRKEQERARLEQMRREEEKKKAEEQEKLRLAKEQQRKHEMYLQQQQQQQQQHSLSNNNKNYRGNNKWNTNRDN</sequence>
<name>A0AA35TMG8_GEOBA</name>
<gene>
    <name evidence="3" type="ORF">GBAR_LOCUS27634</name>
</gene>
<feature type="domain" description="GYF" evidence="2">
    <location>
        <begin position="431"/>
        <end position="479"/>
    </location>
</feature>
<feature type="compositionally biased region" description="Pro residues" evidence="1">
    <location>
        <begin position="375"/>
        <end position="386"/>
    </location>
</feature>
<evidence type="ECO:0000259" key="2">
    <source>
        <dbReference type="PROSITE" id="PS50829"/>
    </source>
</evidence>
<dbReference type="SMART" id="SM00444">
    <property type="entry name" value="GYF"/>
    <property type="match status" value="1"/>
</dbReference>
<feature type="region of interest" description="Disordered" evidence="1">
    <location>
        <begin position="544"/>
        <end position="770"/>
    </location>
</feature>
<feature type="compositionally biased region" description="Polar residues" evidence="1">
    <location>
        <begin position="585"/>
        <end position="596"/>
    </location>
</feature>
<dbReference type="SUPFAM" id="SSF55277">
    <property type="entry name" value="GYF domain"/>
    <property type="match status" value="1"/>
</dbReference>
<dbReference type="EMBL" id="CASHTH010003850">
    <property type="protein sequence ID" value="CAI8050296.1"/>
    <property type="molecule type" value="Genomic_DNA"/>
</dbReference>
<dbReference type="InterPro" id="IPR051640">
    <property type="entry name" value="GRB10-interact_GYF"/>
</dbReference>